<dbReference type="EMBL" id="MFZO01000047">
    <property type="protein sequence ID" value="OGK23482.1"/>
    <property type="molecule type" value="Genomic_DNA"/>
</dbReference>
<dbReference type="InterPro" id="IPR018357">
    <property type="entry name" value="Hexapep_transf_CS"/>
</dbReference>
<dbReference type="Proteomes" id="UP000177913">
    <property type="component" value="Unassembled WGS sequence"/>
</dbReference>
<dbReference type="PANTHER" id="PTHR23416:SF78">
    <property type="entry name" value="LIPOPOLYSACCHARIDE BIOSYNTHESIS O-ACETYL TRANSFERASE WBBJ-RELATED"/>
    <property type="match status" value="1"/>
</dbReference>
<protein>
    <recommendedName>
        <fullName evidence="5">Acetyltransferase</fullName>
    </recommendedName>
</protein>
<dbReference type="InterPro" id="IPR011004">
    <property type="entry name" value="Trimer_LpxA-like_sf"/>
</dbReference>
<gene>
    <name evidence="3" type="ORF">A3C25_02345</name>
</gene>
<evidence type="ECO:0000313" key="4">
    <source>
        <dbReference type="Proteomes" id="UP000177913"/>
    </source>
</evidence>
<sequence length="196" mass="22380">MKKILFLVRYLKHRLFTRFNHLGWRVTFDRNVRIINPEYMHLGDYVSLDMDSELAVINGHYKYSYNYRNPALIIENGVGIGKGTIIFAVKSIRIKKNVMIGPYCFIADYDHGYEDVNRPVVHQRLMNIKSVVIEEGVWLGAHATICSGVTVGKNSVIGAGSVVTKDIPPYSLAVGVPARVIKRFNPETKRWEKIEK</sequence>
<name>A0A1F7GY93_9BACT</name>
<evidence type="ECO:0000313" key="3">
    <source>
        <dbReference type="EMBL" id="OGK23482.1"/>
    </source>
</evidence>
<accession>A0A1F7GY93</accession>
<dbReference type="Gene3D" id="2.160.10.10">
    <property type="entry name" value="Hexapeptide repeat proteins"/>
    <property type="match status" value="1"/>
</dbReference>
<comment type="caution">
    <text evidence="3">The sequence shown here is derived from an EMBL/GenBank/DDBJ whole genome shotgun (WGS) entry which is preliminary data.</text>
</comment>
<dbReference type="PANTHER" id="PTHR23416">
    <property type="entry name" value="SIALIC ACID SYNTHASE-RELATED"/>
    <property type="match status" value="1"/>
</dbReference>
<dbReference type="AlphaFoldDB" id="A0A1F7GY93"/>
<keyword evidence="2" id="KW-0677">Repeat</keyword>
<evidence type="ECO:0008006" key="5">
    <source>
        <dbReference type="Google" id="ProtNLM"/>
    </source>
</evidence>
<dbReference type="SUPFAM" id="SSF51161">
    <property type="entry name" value="Trimeric LpxA-like enzymes"/>
    <property type="match status" value="1"/>
</dbReference>
<dbReference type="InterPro" id="IPR051159">
    <property type="entry name" value="Hexapeptide_acetyltransf"/>
</dbReference>
<dbReference type="CDD" id="cd04647">
    <property type="entry name" value="LbH_MAT_like"/>
    <property type="match status" value="1"/>
</dbReference>
<organism evidence="3 4">
    <name type="scientific">Candidatus Roizmanbacteria bacterium RIFCSPHIGHO2_02_FULL_38_11</name>
    <dbReference type="NCBI Taxonomy" id="1802039"/>
    <lineage>
        <taxon>Bacteria</taxon>
        <taxon>Candidatus Roizmaniibacteriota</taxon>
    </lineage>
</organism>
<reference evidence="3 4" key="1">
    <citation type="journal article" date="2016" name="Nat. Commun.">
        <title>Thousands of microbial genomes shed light on interconnected biogeochemical processes in an aquifer system.</title>
        <authorList>
            <person name="Anantharaman K."/>
            <person name="Brown C.T."/>
            <person name="Hug L.A."/>
            <person name="Sharon I."/>
            <person name="Castelle C.J."/>
            <person name="Probst A.J."/>
            <person name="Thomas B.C."/>
            <person name="Singh A."/>
            <person name="Wilkins M.J."/>
            <person name="Karaoz U."/>
            <person name="Brodie E.L."/>
            <person name="Williams K.H."/>
            <person name="Hubbard S.S."/>
            <person name="Banfield J.F."/>
        </authorList>
    </citation>
    <scope>NUCLEOTIDE SEQUENCE [LARGE SCALE GENOMIC DNA]</scope>
</reference>
<dbReference type="PROSITE" id="PS00101">
    <property type="entry name" value="HEXAPEP_TRANSFERASES"/>
    <property type="match status" value="1"/>
</dbReference>
<keyword evidence="1" id="KW-0808">Transferase</keyword>
<proteinExistence type="predicted"/>
<dbReference type="InterPro" id="IPR001451">
    <property type="entry name" value="Hexapep"/>
</dbReference>
<evidence type="ECO:0000256" key="2">
    <source>
        <dbReference type="ARBA" id="ARBA00022737"/>
    </source>
</evidence>
<dbReference type="GO" id="GO:0016740">
    <property type="term" value="F:transferase activity"/>
    <property type="evidence" value="ECO:0007669"/>
    <property type="project" value="UniProtKB-KW"/>
</dbReference>
<dbReference type="Pfam" id="PF00132">
    <property type="entry name" value="Hexapep"/>
    <property type="match status" value="1"/>
</dbReference>
<evidence type="ECO:0000256" key="1">
    <source>
        <dbReference type="ARBA" id="ARBA00022679"/>
    </source>
</evidence>